<evidence type="ECO:0000313" key="4">
    <source>
        <dbReference type="Proteomes" id="UP000001110"/>
    </source>
</evidence>
<dbReference type="InterPro" id="IPR052710">
    <property type="entry name" value="CAAX_protease"/>
</dbReference>
<dbReference type="PANTHER" id="PTHR36435:SF1">
    <property type="entry name" value="CAAX AMINO TERMINAL PROTEASE FAMILY PROTEIN"/>
    <property type="match status" value="1"/>
</dbReference>
<dbReference type="GO" id="GO:0080120">
    <property type="term" value="P:CAAX-box protein maturation"/>
    <property type="evidence" value="ECO:0007669"/>
    <property type="project" value="UniProtKB-ARBA"/>
</dbReference>
<accession>A6LKL5</accession>
<evidence type="ECO:0000259" key="2">
    <source>
        <dbReference type="Pfam" id="PF02517"/>
    </source>
</evidence>
<name>A6LKL5_THEM4</name>
<dbReference type="Pfam" id="PF02517">
    <property type="entry name" value="Rce1-like"/>
    <property type="match status" value="1"/>
</dbReference>
<keyword evidence="1" id="KW-1133">Transmembrane helix</keyword>
<dbReference type="AlphaFoldDB" id="A6LKL5"/>
<dbReference type="EMBL" id="CP000716">
    <property type="protein sequence ID" value="ABR30466.1"/>
    <property type="molecule type" value="Genomic_DNA"/>
</dbReference>
<dbReference type="PANTHER" id="PTHR36435">
    <property type="entry name" value="SLR1288 PROTEIN"/>
    <property type="match status" value="1"/>
</dbReference>
<organism evidence="3 4">
    <name type="scientific">Thermosipho melanesiensis (strain DSM 12029 / CIP 104789 / BI429)</name>
    <dbReference type="NCBI Taxonomy" id="391009"/>
    <lineage>
        <taxon>Bacteria</taxon>
        <taxon>Thermotogati</taxon>
        <taxon>Thermotogota</taxon>
        <taxon>Thermotogae</taxon>
        <taxon>Thermotogales</taxon>
        <taxon>Fervidobacteriaceae</taxon>
        <taxon>Thermosipho</taxon>
    </lineage>
</organism>
<proteinExistence type="predicted"/>
<dbReference type="Proteomes" id="UP000001110">
    <property type="component" value="Chromosome"/>
</dbReference>
<dbReference type="KEGG" id="tme:Tmel_0599"/>
<reference evidence="3 4" key="1">
    <citation type="submission" date="2007-05" db="EMBL/GenBank/DDBJ databases">
        <title>Complete sequence of Thermosipho melanesiensis BI429.</title>
        <authorList>
            <consortium name="US DOE Joint Genome Institute"/>
            <person name="Copeland A."/>
            <person name="Lucas S."/>
            <person name="Lapidus A."/>
            <person name="Barry K."/>
            <person name="Glavina del Rio T."/>
            <person name="Dalin E."/>
            <person name="Tice H."/>
            <person name="Pitluck S."/>
            <person name="Chertkov O."/>
            <person name="Brettin T."/>
            <person name="Bruce D."/>
            <person name="Detter J.C."/>
            <person name="Han C."/>
            <person name="Schmutz J."/>
            <person name="Larimer F."/>
            <person name="Land M."/>
            <person name="Hauser L."/>
            <person name="Kyrpides N."/>
            <person name="Mikhailova N."/>
            <person name="Nelson K."/>
            <person name="Gogarten J.P."/>
            <person name="Noll K."/>
            <person name="Richardson P."/>
        </authorList>
    </citation>
    <scope>NUCLEOTIDE SEQUENCE [LARGE SCALE GENOMIC DNA]</scope>
    <source>
        <strain evidence="4">DSM 12029 / CIP 104789 / BI429</strain>
    </source>
</reference>
<feature type="transmembrane region" description="Helical" evidence="1">
    <location>
        <begin position="12"/>
        <end position="28"/>
    </location>
</feature>
<dbReference type="eggNOG" id="COG1266">
    <property type="taxonomic scope" value="Bacteria"/>
</dbReference>
<protein>
    <submittedName>
        <fullName evidence="3">Abortive infection protein</fullName>
    </submittedName>
</protein>
<sequence>MGITFGKLKNGILSLIFLGIPFITIAFFSSKNAKKSIKYVFYKSKWQIIYIWILVGPIEELFFRGVIQSYLELKIQGTIFTISYATIISSFIFSFFHILNVKTKNESFKSFLKLFPSRFIAGMTLGYMFQVSKSILYPVIIHNLVDGITFENLRKKLLILYQY</sequence>
<reference evidence="3 4" key="2">
    <citation type="journal article" date="2009" name="Proc. Natl. Acad. Sci. U.S.A.">
        <title>On the chimeric nature, thermophilic origin, and phylogenetic placement of the Thermotogales.</title>
        <authorList>
            <person name="Zhaxybayeva O."/>
            <person name="Swithers K.S."/>
            <person name="Lapierre P."/>
            <person name="Fournier G.P."/>
            <person name="Bickhart D.M."/>
            <person name="DeBoy R.T."/>
            <person name="Nelson K.E."/>
            <person name="Nesbo C.L."/>
            <person name="Doolittle W.F."/>
            <person name="Gogarten J.P."/>
            <person name="Noll K.M."/>
        </authorList>
    </citation>
    <scope>NUCLEOTIDE SEQUENCE [LARGE SCALE GENOMIC DNA]</scope>
    <source>
        <strain evidence="4">DSM 12029 / CIP 104789 / BI429</strain>
    </source>
</reference>
<keyword evidence="1" id="KW-0472">Membrane</keyword>
<keyword evidence="1" id="KW-0812">Transmembrane</keyword>
<dbReference type="InterPro" id="IPR003675">
    <property type="entry name" value="Rce1/LyrA-like_dom"/>
</dbReference>
<dbReference type="GO" id="GO:0004175">
    <property type="term" value="F:endopeptidase activity"/>
    <property type="evidence" value="ECO:0007669"/>
    <property type="project" value="UniProtKB-ARBA"/>
</dbReference>
<evidence type="ECO:0000313" key="3">
    <source>
        <dbReference type="EMBL" id="ABR30466.1"/>
    </source>
</evidence>
<gene>
    <name evidence="3" type="ordered locus">Tmel_0599</name>
</gene>
<feature type="transmembrane region" description="Helical" evidence="1">
    <location>
        <begin position="49"/>
        <end position="67"/>
    </location>
</feature>
<dbReference type="HOGENOM" id="CLU_104565_0_0_0"/>
<feature type="transmembrane region" description="Helical" evidence="1">
    <location>
        <begin position="79"/>
        <end position="99"/>
    </location>
</feature>
<evidence type="ECO:0000256" key="1">
    <source>
        <dbReference type="SAM" id="Phobius"/>
    </source>
</evidence>
<dbReference type="STRING" id="391009.Tmel_0599"/>
<feature type="domain" description="CAAX prenyl protease 2/Lysostaphin resistance protein A-like" evidence="2">
    <location>
        <begin position="46"/>
        <end position="147"/>
    </location>
</feature>